<accession>A0A139AG80</accession>
<organism evidence="1 2">
    <name type="scientific">Gonapodya prolifera (strain JEL478)</name>
    <name type="common">Monoblepharis prolifera</name>
    <dbReference type="NCBI Taxonomy" id="1344416"/>
    <lineage>
        <taxon>Eukaryota</taxon>
        <taxon>Fungi</taxon>
        <taxon>Fungi incertae sedis</taxon>
        <taxon>Chytridiomycota</taxon>
        <taxon>Chytridiomycota incertae sedis</taxon>
        <taxon>Monoblepharidomycetes</taxon>
        <taxon>Monoblepharidales</taxon>
        <taxon>Gonapodyaceae</taxon>
        <taxon>Gonapodya</taxon>
    </lineage>
</organism>
<protein>
    <recommendedName>
        <fullName evidence="3">PX domain-containing protein</fullName>
    </recommendedName>
</protein>
<gene>
    <name evidence="1" type="ORF">M427DRAFT_69720</name>
</gene>
<keyword evidence="2" id="KW-1185">Reference proteome</keyword>
<dbReference type="PANTHER" id="PTHR47433:SF1">
    <property type="entry name" value="VACUOLAR PROTEIN SORTING-ASSOCIATED PROTEIN 17"/>
    <property type="match status" value="1"/>
</dbReference>
<dbReference type="GO" id="GO:0006886">
    <property type="term" value="P:intracellular protein transport"/>
    <property type="evidence" value="ECO:0007669"/>
    <property type="project" value="TreeGrafter"/>
</dbReference>
<dbReference type="InterPro" id="IPR053055">
    <property type="entry name" value="VPS17"/>
</dbReference>
<dbReference type="GO" id="GO:0030905">
    <property type="term" value="C:retromer, tubulation complex"/>
    <property type="evidence" value="ECO:0007669"/>
    <property type="project" value="TreeGrafter"/>
</dbReference>
<dbReference type="GO" id="GO:0005768">
    <property type="term" value="C:endosome"/>
    <property type="evidence" value="ECO:0007669"/>
    <property type="project" value="TreeGrafter"/>
</dbReference>
<evidence type="ECO:0000313" key="2">
    <source>
        <dbReference type="Proteomes" id="UP000070544"/>
    </source>
</evidence>
<reference evidence="1 2" key="1">
    <citation type="journal article" date="2015" name="Genome Biol. Evol.">
        <title>Phylogenomic analyses indicate that early fungi evolved digesting cell walls of algal ancestors of land plants.</title>
        <authorList>
            <person name="Chang Y."/>
            <person name="Wang S."/>
            <person name="Sekimoto S."/>
            <person name="Aerts A.L."/>
            <person name="Choi C."/>
            <person name="Clum A."/>
            <person name="LaButti K.M."/>
            <person name="Lindquist E.A."/>
            <person name="Yee Ngan C."/>
            <person name="Ohm R.A."/>
            <person name="Salamov A.A."/>
            <person name="Grigoriev I.V."/>
            <person name="Spatafora J.W."/>
            <person name="Berbee M.L."/>
        </authorList>
    </citation>
    <scope>NUCLEOTIDE SEQUENCE [LARGE SCALE GENOMIC DNA]</scope>
    <source>
        <strain evidence="1 2">JEL478</strain>
    </source>
</reference>
<dbReference type="InterPro" id="IPR027267">
    <property type="entry name" value="AH/BAR_dom_sf"/>
</dbReference>
<dbReference type="EMBL" id="KQ965759">
    <property type="protein sequence ID" value="KXS15797.1"/>
    <property type="molecule type" value="Genomic_DNA"/>
</dbReference>
<dbReference type="Gene3D" id="1.20.1270.60">
    <property type="entry name" value="Arfaptin homology (AH) domain/BAR domain"/>
    <property type="match status" value="1"/>
</dbReference>
<dbReference type="GO" id="GO:0032266">
    <property type="term" value="F:phosphatidylinositol-3-phosphate binding"/>
    <property type="evidence" value="ECO:0007669"/>
    <property type="project" value="TreeGrafter"/>
</dbReference>
<evidence type="ECO:0008006" key="3">
    <source>
        <dbReference type="Google" id="ProtNLM"/>
    </source>
</evidence>
<dbReference type="GO" id="GO:0005829">
    <property type="term" value="C:cytosol"/>
    <property type="evidence" value="ECO:0007669"/>
    <property type="project" value="GOC"/>
</dbReference>
<dbReference type="OrthoDB" id="9976382at2759"/>
<evidence type="ECO:0000313" key="1">
    <source>
        <dbReference type="EMBL" id="KXS15797.1"/>
    </source>
</evidence>
<dbReference type="AlphaFoldDB" id="A0A139AG80"/>
<dbReference type="Proteomes" id="UP000070544">
    <property type="component" value="Unassembled WGS sequence"/>
</dbReference>
<sequence length="467" mass="51261">MERELSEWRTPRVQCSPVVEVDSISRKTGEVNVEVSVSDAPFARSQGGRALTSFRSQELQSYHNALIAECRDAVCPALPIIPSSPEEDSKLQDEVVRFLTRVLEHPTLGRSQTTFQFFNVEGHYRYELAASLSAVPTSFTTFLLSIFTAFPFFSPTLPSAASLSSVSSTTMNLLSSSSSSATDKEFDPFFLTLHKSLSDLPSSFENVSRTSTVVAKHTKLLARNLRSMALIFATLSQEPRGGKSTSATDAIFPRLFGKTKKSLGSIYSVIDKQSDFQHSTFTEMRVYHSNAARNALEVLVHRAETVLEYDTASRLVAQCVAEAERLKASHEIAPERAARAIQALDEAKRIEREKAETFTRVGIGGREEMARFAGYHSADIIASLERFATQQIHFNRAVLKNCEGALHHLARITFASSLDGFSPESALSREDSILSAPGWSISSLPEIAATLTDVFGGSLAVEEHGHA</sequence>
<dbReference type="PANTHER" id="PTHR47433">
    <property type="entry name" value="VACUOLAR PROTEIN SORTING-ASSOCIATED PROTEIN 17"/>
    <property type="match status" value="1"/>
</dbReference>
<proteinExistence type="predicted"/>
<name>A0A139AG80_GONPJ</name>
<dbReference type="GO" id="GO:0042147">
    <property type="term" value="P:retrograde transport, endosome to Golgi"/>
    <property type="evidence" value="ECO:0007669"/>
    <property type="project" value="TreeGrafter"/>
</dbReference>